<dbReference type="InterPro" id="IPR000182">
    <property type="entry name" value="GNAT_dom"/>
</dbReference>
<dbReference type="SUPFAM" id="SSF55729">
    <property type="entry name" value="Acyl-CoA N-acyltransferases (Nat)"/>
    <property type="match status" value="1"/>
</dbReference>
<dbReference type="BioCyc" id="DPIE1322246:BN4_RS06490-MONOMER"/>
<dbReference type="EMBL" id="FO203427">
    <property type="protein sequence ID" value="CCH48532.1"/>
    <property type="molecule type" value="Genomic_DNA"/>
</dbReference>
<name>M1WRV0_PSEP2</name>
<dbReference type="InterPro" id="IPR016181">
    <property type="entry name" value="Acyl_CoA_acyltransferase"/>
</dbReference>
<feature type="domain" description="N-acetyltransferase" evidence="1">
    <location>
        <begin position="3"/>
        <end position="141"/>
    </location>
</feature>
<dbReference type="GO" id="GO:0016747">
    <property type="term" value="F:acyltransferase activity, transferring groups other than amino-acyl groups"/>
    <property type="evidence" value="ECO:0007669"/>
    <property type="project" value="InterPro"/>
</dbReference>
<dbReference type="RefSeq" id="WP_015414578.1">
    <property type="nucleotide sequence ID" value="NC_020409.1"/>
</dbReference>
<sequence>MSIQLRFDATGVDWDEAAAIFEKAPLGTRHPKTLEQAFTRSSLVCFAWDGEILVAIGHALSDGILHSVIYDLCMLPEYQRQGLGSRMLEAILTRLNTPNCVLWSVPGKENFYARHDFRPMLTAMARFENPAKSAVQGYIKP</sequence>
<dbReference type="PATRIC" id="fig|879567.3.peg.1345"/>
<reference evidence="2 3" key="1">
    <citation type="journal article" date="2013" name="PLoS ONE">
        <title>The first genomic and proteomic characterization of a deep-sea sulfate reducer: insights into the piezophilic lifestyle of Desulfovibrio piezophilus.</title>
        <authorList>
            <person name="Pradel N."/>
            <person name="Ji B."/>
            <person name="Gimenez G."/>
            <person name="Talla E."/>
            <person name="Lenoble P."/>
            <person name="Garel M."/>
            <person name="Tamburini C."/>
            <person name="Fourquet P."/>
            <person name="Lebrun R."/>
            <person name="Bertin P."/>
            <person name="Denis Y."/>
            <person name="Pophillat M."/>
            <person name="Barbe V."/>
            <person name="Ollivier B."/>
            <person name="Dolla A."/>
        </authorList>
    </citation>
    <scope>NUCLEOTIDE SEQUENCE [LARGE SCALE GENOMIC DNA]</scope>
    <source>
        <strain evidence="3">DSM 10523 / SB164P1</strain>
    </source>
</reference>
<dbReference type="Pfam" id="PF13508">
    <property type="entry name" value="Acetyltransf_7"/>
    <property type="match status" value="1"/>
</dbReference>
<dbReference type="HOGENOM" id="CLU_086503_3_0_7"/>
<dbReference type="KEGG" id="dpi:BN4_11295"/>
<proteinExistence type="predicted"/>
<keyword evidence="2" id="KW-0808">Transferase</keyword>
<dbReference type="Proteomes" id="UP000011724">
    <property type="component" value="Chromosome"/>
</dbReference>
<protein>
    <submittedName>
        <fullName evidence="2">GCN5-related N-acetyltransferase</fullName>
    </submittedName>
</protein>
<dbReference type="eggNOG" id="COG0454">
    <property type="taxonomic scope" value="Bacteria"/>
</dbReference>
<evidence type="ECO:0000259" key="1">
    <source>
        <dbReference type="PROSITE" id="PS51186"/>
    </source>
</evidence>
<dbReference type="Gene3D" id="3.40.630.30">
    <property type="match status" value="1"/>
</dbReference>
<organism evidence="2 3">
    <name type="scientific">Pseudodesulfovibrio piezophilus (strain DSM 21447 / JCM 15486 / C1TLV30)</name>
    <name type="common">Desulfovibrio piezophilus</name>
    <dbReference type="NCBI Taxonomy" id="1322246"/>
    <lineage>
        <taxon>Bacteria</taxon>
        <taxon>Pseudomonadati</taxon>
        <taxon>Thermodesulfobacteriota</taxon>
        <taxon>Desulfovibrionia</taxon>
        <taxon>Desulfovibrionales</taxon>
        <taxon>Desulfovibrionaceae</taxon>
    </lineage>
</organism>
<dbReference type="PROSITE" id="PS51186">
    <property type="entry name" value="GNAT"/>
    <property type="match status" value="1"/>
</dbReference>
<dbReference type="CDD" id="cd04301">
    <property type="entry name" value="NAT_SF"/>
    <property type="match status" value="1"/>
</dbReference>
<evidence type="ECO:0000313" key="2">
    <source>
        <dbReference type="EMBL" id="CCH48532.1"/>
    </source>
</evidence>
<evidence type="ECO:0000313" key="3">
    <source>
        <dbReference type="Proteomes" id="UP000011724"/>
    </source>
</evidence>
<dbReference type="STRING" id="1322246.BN4_11295"/>
<dbReference type="AlphaFoldDB" id="M1WRV0"/>
<gene>
    <name evidence="2" type="ordered locus">BN4_11295</name>
</gene>
<accession>M1WRV0</accession>
<keyword evidence="3" id="KW-1185">Reference proteome</keyword>
<reference evidence="3" key="2">
    <citation type="journal article" date="2013" name="Stand. Genomic Sci.">
        <title>Complete genome sequence of Desulfocapsa sulfexigens, a marine deltaproteobacterium specialized in disproportionating inorganic sulfur compounds.</title>
        <authorList>
            <person name="Finster K.W."/>
            <person name="Kjeldsen K.U."/>
            <person name="Kube M."/>
            <person name="Reinhardt R."/>
            <person name="Mussmann M."/>
            <person name="Amann R."/>
            <person name="Schreiber L."/>
        </authorList>
    </citation>
    <scope>NUCLEOTIDE SEQUENCE [LARGE SCALE GENOMIC DNA]</scope>
    <source>
        <strain evidence="3">DSM 10523 / SB164P1</strain>
    </source>
</reference>
<dbReference type="OrthoDB" id="9775804at2"/>